<evidence type="ECO:0000313" key="9">
    <source>
        <dbReference type="EMBL" id="MFC6761098.1"/>
    </source>
</evidence>
<protein>
    <recommendedName>
        <fullName evidence="6">Ribosomal RNA small subunit methyltransferase I</fullName>
        <ecNumber evidence="6">2.1.1.198</ecNumber>
    </recommendedName>
    <alternativeName>
        <fullName evidence="6">16S rRNA 2'-O-ribose C1402 methyltransferase</fullName>
    </alternativeName>
    <alternativeName>
        <fullName evidence="6">rRNA (cytidine-2'-O-)-methyltransferase RsmI</fullName>
    </alternativeName>
</protein>
<dbReference type="EC" id="2.1.1.198" evidence="6"/>
<evidence type="ECO:0000256" key="1">
    <source>
        <dbReference type="ARBA" id="ARBA00022490"/>
    </source>
</evidence>
<evidence type="ECO:0000313" key="10">
    <source>
        <dbReference type="Proteomes" id="UP001596353"/>
    </source>
</evidence>
<keyword evidence="2 6" id="KW-0698">rRNA processing</keyword>
<dbReference type="Gene3D" id="3.30.950.10">
    <property type="entry name" value="Methyltransferase, Cobalt-precorrin-4 Transmethylase, Domain 2"/>
    <property type="match status" value="1"/>
</dbReference>
<feature type="domain" description="Tetrapyrrole methylase" evidence="7">
    <location>
        <begin position="12"/>
        <end position="214"/>
    </location>
</feature>
<dbReference type="InterPro" id="IPR008189">
    <property type="entry name" value="rRNA_ssu_MeTfrase_I"/>
</dbReference>
<dbReference type="InterPro" id="IPR014777">
    <property type="entry name" value="4pyrrole_Mease_sub1"/>
</dbReference>
<sequence length="287" mass="30477">MNYLKAALSAGLYFVGVPIGTARDITLRALDVLASADVLAAEDTRSLRRLMDIHGVPLAGRRIVAMHDHSGAAVTDKLLAAIRAGQSVAYASEAGMPLIADPGFELSRAVAEAGLPLTCAPGPSALPTALALGGLPTDAFFFAGFLPNAATARKAALETLQEVPGTLVFYESPKRLGAMLRDAAEVLGPDRKAAVCRELTKKFEEVQRHPLEKLAEIHAESNPKGEIVVLVDRARSGTVREIDLETELKGALSEMSMRDAVDMVSQAHGLPRRKVYQAALSMGKDDT</sequence>
<dbReference type="GO" id="GO:0032259">
    <property type="term" value="P:methylation"/>
    <property type="evidence" value="ECO:0007669"/>
    <property type="project" value="UniProtKB-KW"/>
</dbReference>
<feature type="domain" description="RsmI HTH" evidence="8">
    <location>
        <begin position="243"/>
        <end position="282"/>
    </location>
</feature>
<proteinExistence type="inferred from homology"/>
<evidence type="ECO:0000259" key="7">
    <source>
        <dbReference type="Pfam" id="PF00590"/>
    </source>
</evidence>
<evidence type="ECO:0000256" key="2">
    <source>
        <dbReference type="ARBA" id="ARBA00022552"/>
    </source>
</evidence>
<comment type="similarity">
    <text evidence="6">Belongs to the methyltransferase superfamily. RsmI family.</text>
</comment>
<dbReference type="SUPFAM" id="SSF53790">
    <property type="entry name" value="Tetrapyrrole methylase"/>
    <property type="match status" value="1"/>
</dbReference>
<comment type="caution">
    <text evidence="9">The sequence shown here is derived from an EMBL/GenBank/DDBJ whole genome shotgun (WGS) entry which is preliminary data.</text>
</comment>
<evidence type="ECO:0000256" key="3">
    <source>
        <dbReference type="ARBA" id="ARBA00022603"/>
    </source>
</evidence>
<keyword evidence="3 6" id="KW-0489">Methyltransferase</keyword>
<dbReference type="PANTHER" id="PTHR46111:SF1">
    <property type="entry name" value="RIBOSOMAL RNA SMALL SUBUNIT METHYLTRANSFERASE I"/>
    <property type="match status" value="1"/>
</dbReference>
<dbReference type="InterPro" id="IPR014776">
    <property type="entry name" value="4pyrrole_Mease_sub2"/>
</dbReference>
<organism evidence="9 10">
    <name type="scientific">Sulfitobacter porphyrae</name>
    <dbReference type="NCBI Taxonomy" id="1246864"/>
    <lineage>
        <taxon>Bacteria</taxon>
        <taxon>Pseudomonadati</taxon>
        <taxon>Pseudomonadota</taxon>
        <taxon>Alphaproteobacteria</taxon>
        <taxon>Rhodobacterales</taxon>
        <taxon>Roseobacteraceae</taxon>
        <taxon>Sulfitobacter</taxon>
    </lineage>
</organism>
<reference evidence="10" key="1">
    <citation type="journal article" date="2019" name="Int. J. Syst. Evol. Microbiol.">
        <title>The Global Catalogue of Microorganisms (GCM) 10K type strain sequencing project: providing services to taxonomists for standard genome sequencing and annotation.</title>
        <authorList>
            <consortium name="The Broad Institute Genomics Platform"/>
            <consortium name="The Broad Institute Genome Sequencing Center for Infectious Disease"/>
            <person name="Wu L."/>
            <person name="Ma J."/>
        </authorList>
    </citation>
    <scope>NUCLEOTIDE SEQUENCE [LARGE SCALE GENOMIC DNA]</scope>
    <source>
        <strain evidence="10">CCUG 66188</strain>
    </source>
</reference>
<dbReference type="GO" id="GO:0008168">
    <property type="term" value="F:methyltransferase activity"/>
    <property type="evidence" value="ECO:0007669"/>
    <property type="project" value="UniProtKB-KW"/>
</dbReference>
<dbReference type="InterPro" id="IPR000878">
    <property type="entry name" value="4pyrrol_Mease"/>
</dbReference>
<dbReference type="Proteomes" id="UP001596353">
    <property type="component" value="Unassembled WGS sequence"/>
</dbReference>
<evidence type="ECO:0000256" key="5">
    <source>
        <dbReference type="ARBA" id="ARBA00022691"/>
    </source>
</evidence>
<dbReference type="Pfam" id="PF23016">
    <property type="entry name" value="RsmI_C"/>
    <property type="match status" value="1"/>
</dbReference>
<dbReference type="InterPro" id="IPR053910">
    <property type="entry name" value="RsmI_HTH"/>
</dbReference>
<dbReference type="CDD" id="cd11648">
    <property type="entry name" value="RsmI"/>
    <property type="match status" value="1"/>
</dbReference>
<accession>A0ABW2B6W6</accession>
<dbReference type="NCBIfam" id="TIGR00096">
    <property type="entry name" value="16S rRNA (cytidine(1402)-2'-O)-methyltransferase"/>
    <property type="match status" value="1"/>
</dbReference>
<dbReference type="PIRSF" id="PIRSF005917">
    <property type="entry name" value="MTase_YraL"/>
    <property type="match status" value="1"/>
</dbReference>
<gene>
    <name evidence="6 9" type="primary">rsmI</name>
    <name evidence="9" type="ORF">ACFQFQ_18990</name>
</gene>
<keyword evidence="5 6" id="KW-0949">S-adenosyl-L-methionine</keyword>
<keyword evidence="1 6" id="KW-0963">Cytoplasm</keyword>
<evidence type="ECO:0000256" key="6">
    <source>
        <dbReference type="HAMAP-Rule" id="MF_01877"/>
    </source>
</evidence>
<dbReference type="InterPro" id="IPR035996">
    <property type="entry name" value="4pyrrol_Methylase_sf"/>
</dbReference>
<evidence type="ECO:0000259" key="8">
    <source>
        <dbReference type="Pfam" id="PF23016"/>
    </source>
</evidence>
<comment type="catalytic activity">
    <reaction evidence="6">
        <text>cytidine(1402) in 16S rRNA + S-adenosyl-L-methionine = 2'-O-methylcytidine(1402) in 16S rRNA + S-adenosyl-L-homocysteine + H(+)</text>
        <dbReference type="Rhea" id="RHEA:42924"/>
        <dbReference type="Rhea" id="RHEA-COMP:10285"/>
        <dbReference type="Rhea" id="RHEA-COMP:10286"/>
        <dbReference type="ChEBI" id="CHEBI:15378"/>
        <dbReference type="ChEBI" id="CHEBI:57856"/>
        <dbReference type="ChEBI" id="CHEBI:59789"/>
        <dbReference type="ChEBI" id="CHEBI:74495"/>
        <dbReference type="ChEBI" id="CHEBI:82748"/>
        <dbReference type="EC" id="2.1.1.198"/>
    </reaction>
</comment>
<dbReference type="Pfam" id="PF00590">
    <property type="entry name" value="TP_methylase"/>
    <property type="match status" value="1"/>
</dbReference>
<name>A0ABW2B6W6_9RHOB</name>
<dbReference type="PANTHER" id="PTHR46111">
    <property type="entry name" value="RIBOSOMAL RNA SMALL SUBUNIT METHYLTRANSFERASE I"/>
    <property type="match status" value="1"/>
</dbReference>
<dbReference type="EMBL" id="JBHSWG010000001">
    <property type="protein sequence ID" value="MFC6761098.1"/>
    <property type="molecule type" value="Genomic_DNA"/>
</dbReference>
<keyword evidence="4 6" id="KW-0808">Transferase</keyword>
<dbReference type="HAMAP" id="MF_01877">
    <property type="entry name" value="16SrRNA_methyltr_I"/>
    <property type="match status" value="1"/>
</dbReference>
<keyword evidence="10" id="KW-1185">Reference proteome</keyword>
<comment type="function">
    <text evidence="6">Catalyzes the 2'-O-methylation of the ribose of cytidine 1402 (C1402) in 16S rRNA.</text>
</comment>
<evidence type="ECO:0000256" key="4">
    <source>
        <dbReference type="ARBA" id="ARBA00022679"/>
    </source>
</evidence>
<comment type="subcellular location">
    <subcellularLocation>
        <location evidence="6">Cytoplasm</location>
    </subcellularLocation>
</comment>
<dbReference type="Gene3D" id="3.40.1010.10">
    <property type="entry name" value="Cobalt-precorrin-4 Transmethylase, Domain 1"/>
    <property type="match status" value="1"/>
</dbReference>